<dbReference type="AlphaFoldDB" id="A0A7W9YHG8"/>
<dbReference type="SUPFAM" id="SSF51735">
    <property type="entry name" value="NAD(P)-binding Rossmann-fold domains"/>
    <property type="match status" value="1"/>
</dbReference>
<gene>
    <name evidence="6" type="ORF">HNR23_001661</name>
</gene>
<evidence type="ECO:0000256" key="3">
    <source>
        <dbReference type="SAM" id="MobiDB-lite"/>
    </source>
</evidence>
<dbReference type="PRINTS" id="PR00081">
    <property type="entry name" value="GDHRDH"/>
</dbReference>
<proteinExistence type="inferred from homology"/>
<feature type="transmembrane region" description="Helical" evidence="4">
    <location>
        <begin position="239"/>
        <end position="260"/>
    </location>
</feature>
<dbReference type="PRINTS" id="PR00080">
    <property type="entry name" value="SDRFAMILY"/>
</dbReference>
<keyword evidence="7" id="KW-1185">Reference proteome</keyword>
<keyword evidence="6" id="KW-0378">Hydrolase</keyword>
<feature type="transmembrane region" description="Helical" evidence="4">
    <location>
        <begin position="272"/>
        <end position="289"/>
    </location>
</feature>
<feature type="compositionally biased region" description="Basic residues" evidence="3">
    <location>
        <begin position="137"/>
        <end position="159"/>
    </location>
</feature>
<feature type="compositionally biased region" description="Basic residues" evidence="3">
    <location>
        <begin position="222"/>
        <end position="237"/>
    </location>
</feature>
<dbReference type="SUPFAM" id="SSF56219">
    <property type="entry name" value="DNase I-like"/>
    <property type="match status" value="1"/>
</dbReference>
<organism evidence="6 7">
    <name type="scientific">Nocardiopsis mwathae</name>
    <dbReference type="NCBI Taxonomy" id="1472723"/>
    <lineage>
        <taxon>Bacteria</taxon>
        <taxon>Bacillati</taxon>
        <taxon>Actinomycetota</taxon>
        <taxon>Actinomycetes</taxon>
        <taxon>Streptosporangiales</taxon>
        <taxon>Nocardiopsidaceae</taxon>
        <taxon>Nocardiopsis</taxon>
    </lineage>
</organism>
<accession>A0A7W9YHG8</accession>
<dbReference type="EMBL" id="JACHDS010000001">
    <property type="protein sequence ID" value="MBB6171601.1"/>
    <property type="molecule type" value="Genomic_DNA"/>
</dbReference>
<keyword evidence="2" id="KW-0560">Oxidoreductase</keyword>
<keyword evidence="4" id="KW-0812">Transmembrane</keyword>
<dbReference type="InterPro" id="IPR036291">
    <property type="entry name" value="NAD(P)-bd_dom_sf"/>
</dbReference>
<dbReference type="Pfam" id="PF03372">
    <property type="entry name" value="Exo_endo_phos"/>
    <property type="match status" value="1"/>
</dbReference>
<evidence type="ECO:0000259" key="5">
    <source>
        <dbReference type="Pfam" id="PF03372"/>
    </source>
</evidence>
<dbReference type="PANTHER" id="PTHR43669">
    <property type="entry name" value="5-KETO-D-GLUCONATE 5-REDUCTASE"/>
    <property type="match status" value="1"/>
</dbReference>
<dbReference type="InterPro" id="IPR020904">
    <property type="entry name" value="Sc_DH/Rdtase_CS"/>
</dbReference>
<dbReference type="GO" id="GO:0016491">
    <property type="term" value="F:oxidoreductase activity"/>
    <property type="evidence" value="ECO:0007669"/>
    <property type="project" value="UniProtKB-KW"/>
</dbReference>
<keyword evidence="6" id="KW-0255">Endonuclease</keyword>
<name>A0A7W9YHG8_9ACTN</name>
<keyword evidence="6" id="KW-0540">Nuclease</keyword>
<feature type="compositionally biased region" description="Low complexity" evidence="3">
    <location>
        <begin position="212"/>
        <end position="221"/>
    </location>
</feature>
<reference evidence="6 7" key="1">
    <citation type="submission" date="2020-08" db="EMBL/GenBank/DDBJ databases">
        <title>Sequencing the genomes of 1000 actinobacteria strains.</title>
        <authorList>
            <person name="Klenk H.-P."/>
        </authorList>
    </citation>
    <scope>NUCLEOTIDE SEQUENCE [LARGE SCALE GENOMIC DNA]</scope>
    <source>
        <strain evidence="6 7">DSM 46659</strain>
    </source>
</reference>
<evidence type="ECO:0000313" key="7">
    <source>
        <dbReference type="Proteomes" id="UP000546642"/>
    </source>
</evidence>
<dbReference type="Gene3D" id="3.60.10.10">
    <property type="entry name" value="Endonuclease/exonuclease/phosphatase"/>
    <property type="match status" value="1"/>
</dbReference>
<feature type="region of interest" description="Disordered" evidence="3">
    <location>
        <begin position="131"/>
        <end position="237"/>
    </location>
</feature>
<protein>
    <submittedName>
        <fullName evidence="6">Endonuclease/exonuclease/phosphatase (EEP) superfamily protein YafD</fullName>
    </submittedName>
</protein>
<evidence type="ECO:0000256" key="1">
    <source>
        <dbReference type="ARBA" id="ARBA00006484"/>
    </source>
</evidence>
<dbReference type="GO" id="GO:0004527">
    <property type="term" value="F:exonuclease activity"/>
    <property type="evidence" value="ECO:0007669"/>
    <property type="project" value="UniProtKB-KW"/>
</dbReference>
<evidence type="ECO:0000256" key="4">
    <source>
        <dbReference type="SAM" id="Phobius"/>
    </source>
</evidence>
<feature type="transmembrane region" description="Helical" evidence="4">
    <location>
        <begin position="296"/>
        <end position="314"/>
    </location>
</feature>
<dbReference type="CDD" id="cd05233">
    <property type="entry name" value="SDR_c"/>
    <property type="match status" value="1"/>
</dbReference>
<dbReference type="GO" id="GO:0004519">
    <property type="term" value="F:endonuclease activity"/>
    <property type="evidence" value="ECO:0007669"/>
    <property type="project" value="UniProtKB-KW"/>
</dbReference>
<evidence type="ECO:0000256" key="2">
    <source>
        <dbReference type="ARBA" id="ARBA00023002"/>
    </source>
</evidence>
<evidence type="ECO:0000313" key="6">
    <source>
        <dbReference type="EMBL" id="MBB6171601.1"/>
    </source>
</evidence>
<dbReference type="InterPro" id="IPR005135">
    <property type="entry name" value="Endo/exonuclease/phosphatase"/>
</dbReference>
<keyword evidence="4" id="KW-0472">Membrane</keyword>
<dbReference type="InterPro" id="IPR002347">
    <property type="entry name" value="SDR_fam"/>
</dbReference>
<dbReference type="Gene3D" id="3.40.50.720">
    <property type="entry name" value="NAD(P)-binding Rossmann-like Domain"/>
    <property type="match status" value="1"/>
</dbReference>
<keyword evidence="4" id="KW-1133">Transmembrane helix</keyword>
<dbReference type="Proteomes" id="UP000546642">
    <property type="component" value="Unassembled WGS sequence"/>
</dbReference>
<dbReference type="InterPro" id="IPR036691">
    <property type="entry name" value="Endo/exonu/phosph_ase_sf"/>
</dbReference>
<dbReference type="Pfam" id="PF00106">
    <property type="entry name" value="adh_short"/>
    <property type="match status" value="1"/>
</dbReference>
<feature type="domain" description="Endonuclease/exonuclease/phosphatase" evidence="5">
    <location>
        <begin position="328"/>
        <end position="519"/>
    </location>
</feature>
<dbReference type="PROSITE" id="PS00061">
    <property type="entry name" value="ADH_SHORT"/>
    <property type="match status" value="1"/>
</dbReference>
<comment type="similarity">
    <text evidence="1">Belongs to the short-chain dehydrogenases/reductases (SDR) family.</text>
</comment>
<sequence length="528" mass="54687">MSVDVAGPEAVRCLFAQVKDAYGRCDVLFGNAGAMPEPAPVHEVGDAVWRQAVDVNLSGAFWCAREAFALMREQDPQGGRIIDNGSVAAQVPRPHAVAYTATKHAVTGLTKALGLDGRRYGIACGQIDIGYRGGHPAGRRHPRPRARLRRRARRRHRRADGRAAPGRQHPLRHPDGHRHALPRAGPTPHRAGRSHRPLSQALHPGPMDTTTGPAAPDAPARARARRRGRRRAAPRRRRVAAALGAAALAAAAVLLGHRAVPEPLGTYLDTGLPWSGAPIAVLGALAVAVRSPAATCTALAAALTWAGVFGPAYLPAAGASAPPDLRVASVNLRAGNPDACAALRQLAEGGADVIAAQEVTGSAAPCATGLGQWAGAGTVGVWSRFPVTSSTPVDVGMGWTRALRVQIATPRGPVVVYTAHLASFRPGATARRNASLERLARAATAERAARVVVLGDLNTAATDRRMGAFAGFTDAREAAGGGLGFTWPSAAPVVRLDHVLARGLEPVGAGVAAVPGSDHRAATAAFAL</sequence>
<dbReference type="PANTHER" id="PTHR43669:SF12">
    <property type="entry name" value="BLR5618 PROTEIN"/>
    <property type="match status" value="1"/>
</dbReference>
<keyword evidence="6" id="KW-0269">Exonuclease</keyword>
<comment type="caution">
    <text evidence="6">The sequence shown here is derived from an EMBL/GenBank/DDBJ whole genome shotgun (WGS) entry which is preliminary data.</text>
</comment>